<protein>
    <submittedName>
        <fullName evidence="1">Adenylate kinase family enzyme</fullName>
    </submittedName>
</protein>
<name>A0A7Z0DUG3_RHILE</name>
<keyword evidence="1" id="KW-0418">Kinase</keyword>
<keyword evidence="1" id="KW-0808">Transferase</keyword>
<dbReference type="EMBL" id="JACBZV010000001">
    <property type="protein sequence ID" value="NYJ09582.1"/>
    <property type="molecule type" value="Genomic_DNA"/>
</dbReference>
<sequence>MRGSLWRRRTEDDPMDHRAELLPHQQITDLKQAAERIRRAGRILVVGCSGGGKSTLSLKIARRFGLSYISLDRDVFWLPGWVTRDRAEQRRIIASRILEERWIMDGTNPSSLDIRMPRTDFVLWVRMPRLLCIWGAISRWAKWIGRNRPEMAPGCPEKIDLEFLRFIWTFEEKFVPRITAGIAEHGPDVPVFQLKSRHQMRELLDLLARPA</sequence>
<dbReference type="PANTHER" id="PTHR37816:SF3">
    <property type="entry name" value="MODULATES DNA TOPOLOGY"/>
    <property type="match status" value="1"/>
</dbReference>
<evidence type="ECO:0000313" key="1">
    <source>
        <dbReference type="EMBL" id="NYJ09582.1"/>
    </source>
</evidence>
<reference evidence="1 2" key="1">
    <citation type="submission" date="2020-07" db="EMBL/GenBank/DDBJ databases">
        <title>Genomic Encyclopedia of Type Strains, Phase IV (KMG-V): Genome sequencing to study the core and pangenomes of soil and plant-associated prokaryotes.</title>
        <authorList>
            <person name="Whitman W."/>
        </authorList>
    </citation>
    <scope>NUCLEOTIDE SEQUENCE [LARGE SCALE GENOMIC DNA]</scope>
    <source>
        <strain evidence="1 2">SEMIA 4052</strain>
    </source>
</reference>
<accession>A0A7Z0DUG3</accession>
<dbReference type="SUPFAM" id="SSF52540">
    <property type="entry name" value="P-loop containing nucleoside triphosphate hydrolases"/>
    <property type="match status" value="1"/>
</dbReference>
<dbReference type="Gene3D" id="3.40.50.300">
    <property type="entry name" value="P-loop containing nucleotide triphosphate hydrolases"/>
    <property type="match status" value="1"/>
</dbReference>
<comment type="caution">
    <text evidence="1">The sequence shown here is derived from an EMBL/GenBank/DDBJ whole genome shotgun (WGS) entry which is preliminary data.</text>
</comment>
<evidence type="ECO:0000313" key="2">
    <source>
        <dbReference type="Proteomes" id="UP000535276"/>
    </source>
</evidence>
<dbReference type="InterPro" id="IPR052922">
    <property type="entry name" value="Cytidylate_Kinase-2"/>
</dbReference>
<dbReference type="InterPro" id="IPR027417">
    <property type="entry name" value="P-loop_NTPase"/>
</dbReference>
<dbReference type="GO" id="GO:0016301">
    <property type="term" value="F:kinase activity"/>
    <property type="evidence" value="ECO:0007669"/>
    <property type="project" value="UniProtKB-KW"/>
</dbReference>
<proteinExistence type="predicted"/>
<organism evidence="1 2">
    <name type="scientific">Rhizobium leguminosarum</name>
    <dbReference type="NCBI Taxonomy" id="384"/>
    <lineage>
        <taxon>Bacteria</taxon>
        <taxon>Pseudomonadati</taxon>
        <taxon>Pseudomonadota</taxon>
        <taxon>Alphaproteobacteria</taxon>
        <taxon>Hyphomicrobiales</taxon>
        <taxon>Rhizobiaceae</taxon>
        <taxon>Rhizobium/Agrobacterium group</taxon>
        <taxon>Rhizobium</taxon>
    </lineage>
</organism>
<dbReference type="PANTHER" id="PTHR37816">
    <property type="entry name" value="YALI0E33011P"/>
    <property type="match status" value="1"/>
</dbReference>
<gene>
    <name evidence="1" type="ORF">GGI64_000601</name>
</gene>
<dbReference type="Proteomes" id="UP000535276">
    <property type="component" value="Unassembled WGS sequence"/>
</dbReference>
<dbReference type="AlphaFoldDB" id="A0A7Z0DUG3"/>